<dbReference type="WBParaSite" id="JU765_v2.g5749.t1">
    <property type="protein sequence ID" value="JU765_v2.g5749.t1"/>
    <property type="gene ID" value="JU765_v2.g5749"/>
</dbReference>
<evidence type="ECO:0000313" key="1">
    <source>
        <dbReference type="Proteomes" id="UP000887576"/>
    </source>
</evidence>
<protein>
    <submittedName>
        <fullName evidence="2">Serine/threonine-protein phosphatase</fullName>
    </submittedName>
</protein>
<evidence type="ECO:0000313" key="2">
    <source>
        <dbReference type="WBParaSite" id="JU765_v2.g5749.t1"/>
    </source>
</evidence>
<dbReference type="Proteomes" id="UP000887576">
    <property type="component" value="Unplaced"/>
</dbReference>
<organism evidence="1 2">
    <name type="scientific">Panagrolaimus sp. JU765</name>
    <dbReference type="NCBI Taxonomy" id="591449"/>
    <lineage>
        <taxon>Eukaryota</taxon>
        <taxon>Metazoa</taxon>
        <taxon>Ecdysozoa</taxon>
        <taxon>Nematoda</taxon>
        <taxon>Chromadorea</taxon>
        <taxon>Rhabditida</taxon>
        <taxon>Tylenchina</taxon>
        <taxon>Panagrolaimomorpha</taxon>
        <taxon>Panagrolaimoidea</taxon>
        <taxon>Panagrolaimidae</taxon>
        <taxon>Panagrolaimus</taxon>
    </lineage>
</organism>
<name>A0AC34RCU4_9BILA</name>
<sequence length="235" mass="26279">MSSSPQKSSSDNLQKSSSEELSKEDVKTGRDTPPESEADESSSDDDEIETEVAEEETVDNGLLDSLIHRLMIAKAPETPTLQPEQTTDSEADNPRKHRLEPAPIIPVTLGYDEMIKLCDLASESFLRQKSLIRLEKKDLPVMIAGDMHGQFRDLRSIFARCGAPQIQTYLFLGDYVDRGVQGIEVITLLLALKCKYPTKVYLLRGNHEDGNTCMSYGFYDEVMERYLLEDGGGEP</sequence>
<accession>A0AC34RCU4</accession>
<reference evidence="2" key="1">
    <citation type="submission" date="2022-11" db="UniProtKB">
        <authorList>
            <consortium name="WormBaseParasite"/>
        </authorList>
    </citation>
    <scope>IDENTIFICATION</scope>
</reference>
<proteinExistence type="predicted"/>